<evidence type="ECO:0000313" key="1">
    <source>
        <dbReference type="EMBL" id="MEA5666042.1"/>
    </source>
</evidence>
<sequence length="113" mass="12362">MATKKPSTPVAPVALEPAIADRLLDLLSTDNAFRRAFRKDPAAALVQIGHAPTQGNVDAELAFLRASLTVQHLATKERIAKARAEIRRMLTQGLAMIPIQLNVESKASRRVRK</sequence>
<evidence type="ECO:0000313" key="2">
    <source>
        <dbReference type="Proteomes" id="UP001301653"/>
    </source>
</evidence>
<dbReference type="NCBIfam" id="TIGR04509">
    <property type="entry name" value="mod_pep_NH_fam"/>
    <property type="match status" value="1"/>
</dbReference>
<proteinExistence type="predicted"/>
<name>A0ABU5UYQ0_9GAMM</name>
<dbReference type="Proteomes" id="UP001301653">
    <property type="component" value="Unassembled WGS sequence"/>
</dbReference>
<dbReference type="EMBL" id="JAYFUH010000034">
    <property type="protein sequence ID" value="MEA5666042.1"/>
    <property type="molecule type" value="Genomic_DNA"/>
</dbReference>
<protein>
    <submittedName>
        <fullName evidence="1">NHLP-related RiPP peptide</fullName>
    </submittedName>
</protein>
<reference evidence="1 2" key="1">
    <citation type="submission" date="2023-12" db="EMBL/GenBank/DDBJ databases">
        <title>Stenotrophomonas guangdongensis sp. nov., isolated from wilted pepper plants (Capsicum annuum).</title>
        <authorList>
            <person name="Qiu M."/>
            <person name="Li Y."/>
            <person name="Liu Q."/>
            <person name="Zhang X."/>
            <person name="Huang Y."/>
            <person name="Guo R."/>
            <person name="Hu M."/>
            <person name="Zhou J."/>
            <person name="Zhou X."/>
        </authorList>
    </citation>
    <scope>NUCLEOTIDE SEQUENCE [LARGE SCALE GENOMIC DNA]</scope>
    <source>
        <strain evidence="1 2">MH1</strain>
    </source>
</reference>
<gene>
    <name evidence="1" type="ORF">VA603_00630</name>
</gene>
<dbReference type="InterPro" id="IPR030976">
    <property type="entry name" value="Mod_pep_NH_fam"/>
</dbReference>
<organism evidence="1 2">
    <name type="scientific">Stenotrophomonas capsici</name>
    <dbReference type="NCBI Taxonomy" id="3110230"/>
    <lineage>
        <taxon>Bacteria</taxon>
        <taxon>Pseudomonadati</taxon>
        <taxon>Pseudomonadota</taxon>
        <taxon>Gammaproteobacteria</taxon>
        <taxon>Lysobacterales</taxon>
        <taxon>Lysobacteraceae</taxon>
        <taxon>Stenotrophomonas</taxon>
    </lineage>
</organism>
<keyword evidence="2" id="KW-1185">Reference proteome</keyword>
<accession>A0ABU5UYQ0</accession>
<dbReference type="RefSeq" id="WP_323437631.1">
    <property type="nucleotide sequence ID" value="NZ_JAYFUH010000034.1"/>
</dbReference>
<comment type="caution">
    <text evidence="1">The sequence shown here is derived from an EMBL/GenBank/DDBJ whole genome shotgun (WGS) entry which is preliminary data.</text>
</comment>